<dbReference type="EMBL" id="QROB01000015">
    <property type="protein sequence ID" value="RHK87159.1"/>
    <property type="molecule type" value="Genomic_DNA"/>
</dbReference>
<evidence type="ECO:0000313" key="1">
    <source>
        <dbReference type="EMBL" id="RHJ75740.1"/>
    </source>
</evidence>
<comment type="caution">
    <text evidence="1">The sequence shown here is derived from an EMBL/GenBank/DDBJ whole genome shotgun (WGS) entry which is preliminary data.</text>
</comment>
<organism evidence="1 3">
    <name type="scientific">Phocaeicola vulgatus</name>
    <name type="common">Bacteroides vulgatus</name>
    <dbReference type="NCBI Taxonomy" id="821"/>
    <lineage>
        <taxon>Bacteria</taxon>
        <taxon>Pseudomonadati</taxon>
        <taxon>Bacteroidota</taxon>
        <taxon>Bacteroidia</taxon>
        <taxon>Bacteroidales</taxon>
        <taxon>Bacteroidaceae</taxon>
        <taxon>Phocaeicola</taxon>
    </lineage>
</organism>
<reference evidence="3 4" key="1">
    <citation type="submission" date="2018-08" db="EMBL/GenBank/DDBJ databases">
        <title>A genome reference for cultivated species of the human gut microbiota.</title>
        <authorList>
            <person name="Zou Y."/>
            <person name="Xue W."/>
            <person name="Luo G."/>
        </authorList>
    </citation>
    <scope>NUCLEOTIDE SEQUENCE [LARGE SCALE GENOMIC DNA]</scope>
    <source>
        <strain evidence="2 4">AF39-8AT</strain>
        <strain evidence="1 3">AM09-18</strain>
    </source>
</reference>
<dbReference type="EMBL" id="QRMN01000027">
    <property type="protein sequence ID" value="RHJ75740.1"/>
    <property type="molecule type" value="Genomic_DNA"/>
</dbReference>
<name>A0A396ESJ6_PHOVU</name>
<proteinExistence type="predicted"/>
<accession>A0A396ESJ6</accession>
<protein>
    <recommendedName>
        <fullName evidence="5">Lipoprotein</fullName>
    </recommendedName>
</protein>
<evidence type="ECO:0000313" key="2">
    <source>
        <dbReference type="EMBL" id="RHK87159.1"/>
    </source>
</evidence>
<dbReference type="Proteomes" id="UP000283958">
    <property type="component" value="Unassembled WGS sequence"/>
</dbReference>
<dbReference type="Proteomes" id="UP000286392">
    <property type="component" value="Unassembled WGS sequence"/>
</dbReference>
<sequence length="222" mass="24702">MINIHAMRNFFNNLFFYLLFLGIGANVLTSCKEEVESISELSLEQTKIQIKEGETVTVKIIGGSGNYQISLSDEKLAVAQIENNEINIRALLTGCVTLTVTDENGQTALLNIIIISKILDSDKPRFVWTNSIALDEPNGWGLTVFGNKVAVTSCVEQIQYVLEWEGDSTMGKKLNAFLTTLKKGEAPVKIKLTGLEILDIREQCYFITFSVDNKIGELVFIK</sequence>
<gene>
    <name evidence="2" type="ORF">DW043_11670</name>
    <name evidence="1" type="ORF">DW105_12215</name>
</gene>
<evidence type="ECO:0000313" key="4">
    <source>
        <dbReference type="Proteomes" id="UP000286392"/>
    </source>
</evidence>
<evidence type="ECO:0000313" key="3">
    <source>
        <dbReference type="Proteomes" id="UP000283958"/>
    </source>
</evidence>
<dbReference type="AlphaFoldDB" id="A0A396ESJ6"/>
<evidence type="ECO:0008006" key="5">
    <source>
        <dbReference type="Google" id="ProtNLM"/>
    </source>
</evidence>
<dbReference type="Gene3D" id="2.60.40.1080">
    <property type="match status" value="1"/>
</dbReference>